<dbReference type="HOGENOM" id="CLU_001859_1_0_1"/>
<dbReference type="GO" id="GO:0005975">
    <property type="term" value="P:carbohydrate metabolic process"/>
    <property type="evidence" value="ECO:0007669"/>
    <property type="project" value="InterPro"/>
</dbReference>
<dbReference type="PROSITE" id="PS00653">
    <property type="entry name" value="GLYCOSYL_HYDROL_F1_2"/>
    <property type="match status" value="1"/>
</dbReference>
<dbReference type="PaxDb" id="3218-PP1S170_62V6.1"/>
<dbReference type="OrthoDB" id="65569at2759"/>
<dbReference type="EMBL" id="ABEU02000019">
    <property type="protein sequence ID" value="PNR34504.1"/>
    <property type="molecule type" value="Genomic_DNA"/>
</dbReference>
<dbReference type="RefSeq" id="XP_024356633.1">
    <property type="nucleotide sequence ID" value="XM_024500865.2"/>
</dbReference>
<dbReference type="EnsemblPlants" id="Pp3c19_19220V3.2">
    <property type="protein sequence ID" value="Pp3c19_19220V3.2"/>
    <property type="gene ID" value="Pp3c19_19220"/>
</dbReference>
<feature type="chain" id="PRO_5014297989" description="Beta-glucosidase" evidence="4">
    <location>
        <begin position="28"/>
        <end position="519"/>
    </location>
</feature>
<sequence>MAGCFWNWGACLLAISSLTTCISGARGESLQLGGIEAGCRQNVLLRSDFPDGFLFGASSSAFQVEGAVAEGGRGPSVWDTMSHTPGMIADNSTGDEVSDQYHHYLEDVELMADMGLDAYRFSISWSRIFPGGRVRVSPEGVAYYNRLIDALLARGIQPWVTLYHFDLPQALQDTLGGWLNPEIVSPFAEYAELCFTAFGDRVKHWVTFNEIHHVAFVFPNVGCRSTSGVCGDVNSQSYIIGHHMILSHAKAVNIYRTKFQKRHLGSIGIIIDVQWYEPISDLQEDIDAAERMMTFQMEWIMDPVVHGCYPALMRDLIQDRLPSFTEDEATALKGSFDFIGLNHYTAHYVKSDPNGPLFSRYGVETHDAQVAIFNSKKGVPIGPDAGSAWLQIVPWGIEKVLERFKVLYNNPLIFITENGVDEAEDPGVSLGSMLQDRVRVQFYHDYLTYVISALRNGSNIGGYFAWSLLDNFEWLDGLSKRFGLFYVDYKNGGKRLPKSSVAWFKQLLRNRDRSEHSTC</sequence>
<evidence type="ECO:0000256" key="4">
    <source>
        <dbReference type="SAM" id="SignalP"/>
    </source>
</evidence>
<dbReference type="eggNOG" id="KOG0626">
    <property type="taxonomic scope" value="Eukaryota"/>
</dbReference>
<dbReference type="InterPro" id="IPR033132">
    <property type="entry name" value="GH_1_N_CS"/>
</dbReference>
<evidence type="ECO:0000256" key="3">
    <source>
        <dbReference type="RuleBase" id="RU003690"/>
    </source>
</evidence>
<dbReference type="AlphaFoldDB" id="A9T5X2"/>
<evidence type="ECO:0008006" key="8">
    <source>
        <dbReference type="Google" id="ProtNLM"/>
    </source>
</evidence>
<dbReference type="GeneID" id="112272771"/>
<accession>A9T5X2</accession>
<dbReference type="GO" id="GO:0008422">
    <property type="term" value="F:beta-glucosidase activity"/>
    <property type="evidence" value="ECO:0000318"/>
    <property type="project" value="GO_Central"/>
</dbReference>
<dbReference type="Gramene" id="Pp3c19_19220V3.1">
    <property type="protein sequence ID" value="Pp3c19_19220V3.1"/>
    <property type="gene ID" value="Pp3c19_19220"/>
</dbReference>
<dbReference type="FunFam" id="3.20.20.80:FF:000041">
    <property type="entry name" value="Beta-glucosidase 7"/>
    <property type="match status" value="1"/>
</dbReference>
<evidence type="ECO:0000256" key="2">
    <source>
        <dbReference type="ARBA" id="ARBA00022801"/>
    </source>
</evidence>
<dbReference type="InterPro" id="IPR001360">
    <property type="entry name" value="Glyco_hydro_1"/>
</dbReference>
<dbReference type="PRINTS" id="PR00131">
    <property type="entry name" value="GLHYDRLASE1"/>
</dbReference>
<protein>
    <recommendedName>
        <fullName evidence="8">Beta-glucosidase</fullName>
    </recommendedName>
</protein>
<keyword evidence="4" id="KW-0732">Signal</keyword>
<reference evidence="5 7" key="2">
    <citation type="journal article" date="2018" name="Plant J.">
        <title>The Physcomitrella patens chromosome-scale assembly reveals moss genome structure and evolution.</title>
        <authorList>
            <person name="Lang D."/>
            <person name="Ullrich K.K."/>
            <person name="Murat F."/>
            <person name="Fuchs J."/>
            <person name="Jenkins J."/>
            <person name="Haas F.B."/>
            <person name="Piednoel M."/>
            <person name="Gundlach H."/>
            <person name="Van Bel M."/>
            <person name="Meyberg R."/>
            <person name="Vives C."/>
            <person name="Morata J."/>
            <person name="Symeonidi A."/>
            <person name="Hiss M."/>
            <person name="Muchero W."/>
            <person name="Kamisugi Y."/>
            <person name="Saleh O."/>
            <person name="Blanc G."/>
            <person name="Decker E.L."/>
            <person name="van Gessel N."/>
            <person name="Grimwood J."/>
            <person name="Hayes R.D."/>
            <person name="Graham S.W."/>
            <person name="Gunter L.E."/>
            <person name="McDaniel S.F."/>
            <person name="Hoernstein S.N.W."/>
            <person name="Larsson A."/>
            <person name="Li F.W."/>
            <person name="Perroud P.F."/>
            <person name="Phillips J."/>
            <person name="Ranjan P."/>
            <person name="Rokshar D.S."/>
            <person name="Rothfels C.J."/>
            <person name="Schneider L."/>
            <person name="Shu S."/>
            <person name="Stevenson D.W."/>
            <person name="Thummler F."/>
            <person name="Tillich M."/>
            <person name="Villarreal Aguilar J.C."/>
            <person name="Widiez T."/>
            <person name="Wong G.K."/>
            <person name="Wymore A."/>
            <person name="Zhang Y."/>
            <person name="Zimmer A.D."/>
            <person name="Quatrano R.S."/>
            <person name="Mayer K.F.X."/>
            <person name="Goodstein D."/>
            <person name="Casacuberta J.M."/>
            <person name="Vandepoele K."/>
            <person name="Reski R."/>
            <person name="Cuming A.C."/>
            <person name="Tuskan G.A."/>
            <person name="Maumus F."/>
            <person name="Salse J."/>
            <person name="Schmutz J."/>
            <person name="Rensing S.A."/>
        </authorList>
    </citation>
    <scope>NUCLEOTIDE SEQUENCE [LARGE SCALE GENOMIC DNA]</scope>
    <source>
        <strain evidence="6 7">cv. Gransden 2004</strain>
    </source>
</reference>
<dbReference type="Gramene" id="Pp3c19_19220V3.2">
    <property type="protein sequence ID" value="Pp3c19_19220V3.2"/>
    <property type="gene ID" value="Pp3c19_19220"/>
</dbReference>
<keyword evidence="2" id="KW-0378">Hydrolase</keyword>
<reference evidence="6" key="3">
    <citation type="submission" date="2020-12" db="UniProtKB">
        <authorList>
            <consortium name="EnsemblPlants"/>
        </authorList>
    </citation>
    <scope>IDENTIFICATION</scope>
</reference>
<dbReference type="Gene3D" id="3.20.20.80">
    <property type="entry name" value="Glycosidases"/>
    <property type="match status" value="1"/>
</dbReference>
<organism evidence="5">
    <name type="scientific">Physcomitrium patens</name>
    <name type="common">Spreading-leaved earth moss</name>
    <name type="synonym">Physcomitrella patens</name>
    <dbReference type="NCBI Taxonomy" id="3218"/>
    <lineage>
        <taxon>Eukaryota</taxon>
        <taxon>Viridiplantae</taxon>
        <taxon>Streptophyta</taxon>
        <taxon>Embryophyta</taxon>
        <taxon>Bryophyta</taxon>
        <taxon>Bryophytina</taxon>
        <taxon>Bryopsida</taxon>
        <taxon>Funariidae</taxon>
        <taxon>Funariales</taxon>
        <taxon>Funariaceae</taxon>
        <taxon>Physcomitrium</taxon>
    </lineage>
</organism>
<dbReference type="InterPro" id="IPR017853">
    <property type="entry name" value="GH"/>
</dbReference>
<dbReference type="SUPFAM" id="SSF51445">
    <property type="entry name" value="(Trans)glycosidases"/>
    <property type="match status" value="1"/>
</dbReference>
<dbReference type="OMA" id="RYGVETH"/>
<dbReference type="Pfam" id="PF00232">
    <property type="entry name" value="Glyco_hydro_1"/>
    <property type="match status" value="1"/>
</dbReference>
<evidence type="ECO:0000256" key="1">
    <source>
        <dbReference type="ARBA" id="ARBA00010838"/>
    </source>
</evidence>
<dbReference type="PANTHER" id="PTHR10353">
    <property type="entry name" value="GLYCOSYL HYDROLASE"/>
    <property type="match status" value="1"/>
</dbReference>
<comment type="similarity">
    <text evidence="1 3">Belongs to the glycosyl hydrolase 1 family.</text>
</comment>
<dbReference type="PANTHER" id="PTHR10353:SF310">
    <property type="entry name" value="BETA-GLUCOSIDASE 42"/>
    <property type="match status" value="1"/>
</dbReference>
<dbReference type="KEGG" id="ppp:112272771"/>
<gene>
    <name evidence="6" type="primary">LOC112272771</name>
    <name evidence="5" type="ORF">PHYPA_024321</name>
</gene>
<evidence type="ECO:0000313" key="5">
    <source>
        <dbReference type="EMBL" id="PNR34504.1"/>
    </source>
</evidence>
<keyword evidence="7" id="KW-1185">Reference proteome</keyword>
<reference evidence="5 7" key="1">
    <citation type="journal article" date="2008" name="Science">
        <title>The Physcomitrella genome reveals evolutionary insights into the conquest of land by plants.</title>
        <authorList>
            <person name="Rensing S."/>
            <person name="Lang D."/>
            <person name="Zimmer A."/>
            <person name="Terry A."/>
            <person name="Salamov A."/>
            <person name="Shapiro H."/>
            <person name="Nishiyama T."/>
            <person name="Perroud P.-F."/>
            <person name="Lindquist E."/>
            <person name="Kamisugi Y."/>
            <person name="Tanahashi T."/>
            <person name="Sakakibara K."/>
            <person name="Fujita T."/>
            <person name="Oishi K."/>
            <person name="Shin-I T."/>
            <person name="Kuroki Y."/>
            <person name="Toyoda A."/>
            <person name="Suzuki Y."/>
            <person name="Hashimoto A."/>
            <person name="Yamaguchi K."/>
            <person name="Sugano A."/>
            <person name="Kohara Y."/>
            <person name="Fujiyama A."/>
            <person name="Anterola A."/>
            <person name="Aoki S."/>
            <person name="Ashton N."/>
            <person name="Barbazuk W.B."/>
            <person name="Barker E."/>
            <person name="Bennetzen J."/>
            <person name="Bezanilla M."/>
            <person name="Blankenship R."/>
            <person name="Cho S.H."/>
            <person name="Dutcher S."/>
            <person name="Estelle M."/>
            <person name="Fawcett J.A."/>
            <person name="Gundlach H."/>
            <person name="Hanada K."/>
            <person name="Heyl A."/>
            <person name="Hicks K.A."/>
            <person name="Hugh J."/>
            <person name="Lohr M."/>
            <person name="Mayer K."/>
            <person name="Melkozernov A."/>
            <person name="Murata T."/>
            <person name="Nelson D."/>
            <person name="Pils B."/>
            <person name="Prigge M."/>
            <person name="Reiss B."/>
            <person name="Renner T."/>
            <person name="Rombauts S."/>
            <person name="Rushton P."/>
            <person name="Sanderfoot A."/>
            <person name="Schween G."/>
            <person name="Shiu S.-H."/>
            <person name="Stueber K."/>
            <person name="Theodoulou F.L."/>
            <person name="Tu H."/>
            <person name="Van de Peer Y."/>
            <person name="Verrier P.J."/>
            <person name="Waters E."/>
            <person name="Wood A."/>
            <person name="Yang L."/>
            <person name="Cove D."/>
            <person name="Cuming A."/>
            <person name="Hasebe M."/>
            <person name="Lucas S."/>
            <person name="Mishler D.B."/>
            <person name="Reski R."/>
            <person name="Grigoriev I."/>
            <person name="Quatrano R.S."/>
            <person name="Boore J.L."/>
        </authorList>
    </citation>
    <scope>NUCLEOTIDE SEQUENCE [LARGE SCALE GENOMIC DNA]</scope>
    <source>
        <strain evidence="6 7">cv. Gransden 2004</strain>
    </source>
</reference>
<dbReference type="EnsemblPlants" id="Pp3c19_19220V3.1">
    <property type="protein sequence ID" value="Pp3c19_19220V3.1"/>
    <property type="gene ID" value="Pp3c19_19220"/>
</dbReference>
<evidence type="ECO:0000313" key="7">
    <source>
        <dbReference type="Proteomes" id="UP000006727"/>
    </source>
</evidence>
<dbReference type="Proteomes" id="UP000006727">
    <property type="component" value="Chromosome 19"/>
</dbReference>
<evidence type="ECO:0000313" key="6">
    <source>
        <dbReference type="EnsemblPlants" id="Pp3c19_19220V3.1"/>
    </source>
</evidence>
<name>A9T5X2_PHYPA</name>
<proteinExistence type="inferred from homology"/>
<feature type="signal peptide" evidence="4">
    <location>
        <begin position="1"/>
        <end position="27"/>
    </location>
</feature>